<evidence type="ECO:0000256" key="1">
    <source>
        <dbReference type="SAM" id="MobiDB-lite"/>
    </source>
</evidence>
<feature type="compositionally biased region" description="Acidic residues" evidence="1">
    <location>
        <begin position="18"/>
        <end position="30"/>
    </location>
</feature>
<dbReference type="Proteomes" id="UP001314229">
    <property type="component" value="Unassembled WGS sequence"/>
</dbReference>
<protein>
    <submittedName>
        <fullName evidence="2">Uncharacterized protein LOC128461976</fullName>
    </submittedName>
</protein>
<gene>
    <name evidence="2" type="ORF">FSCOSCO3_A003576</name>
</gene>
<organism evidence="2 3">
    <name type="scientific">Scomber scombrus</name>
    <name type="common">Atlantic mackerel</name>
    <name type="synonym">Scomber vernalis</name>
    <dbReference type="NCBI Taxonomy" id="13677"/>
    <lineage>
        <taxon>Eukaryota</taxon>
        <taxon>Metazoa</taxon>
        <taxon>Chordata</taxon>
        <taxon>Craniata</taxon>
        <taxon>Vertebrata</taxon>
        <taxon>Euteleostomi</taxon>
        <taxon>Actinopterygii</taxon>
        <taxon>Neopterygii</taxon>
        <taxon>Teleostei</taxon>
        <taxon>Neoteleostei</taxon>
        <taxon>Acanthomorphata</taxon>
        <taxon>Pelagiaria</taxon>
        <taxon>Scombriformes</taxon>
        <taxon>Scombridae</taxon>
        <taxon>Scomber</taxon>
    </lineage>
</organism>
<feature type="compositionally biased region" description="Basic and acidic residues" evidence="1">
    <location>
        <begin position="110"/>
        <end position="140"/>
    </location>
</feature>
<feature type="compositionally biased region" description="Basic residues" evidence="1">
    <location>
        <begin position="1"/>
        <end position="10"/>
    </location>
</feature>
<feature type="compositionally biased region" description="Basic and acidic residues" evidence="1">
    <location>
        <begin position="177"/>
        <end position="195"/>
    </location>
</feature>
<evidence type="ECO:0000313" key="3">
    <source>
        <dbReference type="Proteomes" id="UP001314229"/>
    </source>
</evidence>
<keyword evidence="3" id="KW-1185">Reference proteome</keyword>
<name>A0AAV1N7Z8_SCOSC</name>
<feature type="region of interest" description="Disordered" evidence="1">
    <location>
        <begin position="1"/>
        <end position="201"/>
    </location>
</feature>
<accession>A0AAV1N7Z8</accession>
<comment type="caution">
    <text evidence="2">The sequence shown here is derived from an EMBL/GenBank/DDBJ whole genome shotgun (WGS) entry which is preliminary data.</text>
</comment>
<proteinExistence type="predicted"/>
<dbReference type="AlphaFoldDB" id="A0AAV1N7Z8"/>
<evidence type="ECO:0000313" key="2">
    <source>
        <dbReference type="EMBL" id="CAK6954929.1"/>
    </source>
</evidence>
<dbReference type="EMBL" id="CAWUFR010000019">
    <property type="protein sequence ID" value="CAK6954929.1"/>
    <property type="molecule type" value="Genomic_DNA"/>
</dbReference>
<sequence>MKSSPKRPRTRQQSAIQQDEEPFASDDDDKCESWNATAALPDVKDRRFVKVYDIPRHNPSPALGNHSQSPAKPHPYQVNADSDPGAVRPSDVLQSEKETENSPETETENSPEKEIGNSPEKEIGNSPEKETENSPEKEKANLPGMENQNVPEMETHNLPGDLPDTSSEPVEGSLMEPEAKDHTEAEIPTQEKTEEQTEADIPAGFFGYPEILDRGFGVILSLTRGMASYPCEHLD</sequence>
<feature type="compositionally biased region" description="Basic and acidic residues" evidence="1">
    <location>
        <begin position="42"/>
        <end position="56"/>
    </location>
</feature>
<reference evidence="2 3" key="1">
    <citation type="submission" date="2024-01" db="EMBL/GenBank/DDBJ databases">
        <authorList>
            <person name="Alioto T."/>
            <person name="Alioto T."/>
            <person name="Gomez Garrido J."/>
        </authorList>
    </citation>
    <scope>NUCLEOTIDE SEQUENCE [LARGE SCALE GENOMIC DNA]</scope>
</reference>